<dbReference type="Proteomes" id="UP001596460">
    <property type="component" value="Unassembled WGS sequence"/>
</dbReference>
<organism evidence="1 2">
    <name type="scientific">Haloferax chudinovii</name>
    <dbReference type="NCBI Taxonomy" id="1109010"/>
    <lineage>
        <taxon>Archaea</taxon>
        <taxon>Methanobacteriati</taxon>
        <taxon>Methanobacteriota</taxon>
        <taxon>Stenosarchaea group</taxon>
        <taxon>Halobacteria</taxon>
        <taxon>Halobacteriales</taxon>
        <taxon>Haloferacaceae</taxon>
        <taxon>Haloferax</taxon>
    </lineage>
</organism>
<reference evidence="1 2" key="1">
    <citation type="journal article" date="2019" name="Int. J. Syst. Evol. Microbiol.">
        <title>The Global Catalogue of Microorganisms (GCM) 10K type strain sequencing project: providing services to taxonomists for standard genome sequencing and annotation.</title>
        <authorList>
            <consortium name="The Broad Institute Genomics Platform"/>
            <consortium name="The Broad Institute Genome Sequencing Center for Infectious Disease"/>
            <person name="Wu L."/>
            <person name="Ma J."/>
        </authorList>
    </citation>
    <scope>NUCLEOTIDE SEQUENCE [LARGE SCALE GENOMIC DNA]</scope>
    <source>
        <strain evidence="1 2">DSM 26526</strain>
    </source>
</reference>
<evidence type="ECO:0000313" key="1">
    <source>
        <dbReference type="EMBL" id="MFC7131144.1"/>
    </source>
</evidence>
<accession>A0ABD5XMQ2</accession>
<gene>
    <name evidence="1" type="ORF">ACFQI8_17385</name>
</gene>
<evidence type="ECO:0000313" key="2">
    <source>
        <dbReference type="Proteomes" id="UP001596460"/>
    </source>
</evidence>
<name>A0ABD5XMQ2_9EURY</name>
<proteinExistence type="predicted"/>
<dbReference type="RefSeq" id="WP_390247030.1">
    <property type="nucleotide sequence ID" value="NZ_JBHTAB010000012.1"/>
</dbReference>
<sequence>MTVDADLDDLGFSKYDETAGWTALEGPFTIEVGRSARDVEFEMTL</sequence>
<dbReference type="AlphaFoldDB" id="A0ABD5XMQ2"/>
<keyword evidence="2" id="KW-1185">Reference proteome</keyword>
<comment type="caution">
    <text evidence="1">The sequence shown here is derived from an EMBL/GenBank/DDBJ whole genome shotgun (WGS) entry which is preliminary data.</text>
</comment>
<dbReference type="EMBL" id="JBHTAB010000012">
    <property type="protein sequence ID" value="MFC7131144.1"/>
    <property type="molecule type" value="Genomic_DNA"/>
</dbReference>
<protein>
    <submittedName>
        <fullName evidence="1">Uncharacterized protein</fullName>
    </submittedName>
</protein>